<keyword evidence="4" id="KW-1185">Reference proteome</keyword>
<evidence type="ECO:0000313" key="4">
    <source>
        <dbReference type="Proteomes" id="UP000245461"/>
    </source>
</evidence>
<feature type="domain" description="DUF6468" evidence="2">
    <location>
        <begin position="33"/>
        <end position="108"/>
    </location>
</feature>
<dbReference type="Proteomes" id="UP000245461">
    <property type="component" value="Unassembled WGS sequence"/>
</dbReference>
<keyword evidence="1" id="KW-0812">Transmembrane</keyword>
<keyword evidence="1" id="KW-1133">Transmembrane helix</keyword>
<dbReference type="Pfam" id="PF20072">
    <property type="entry name" value="DUF6468"/>
    <property type="match status" value="1"/>
</dbReference>
<accession>A0A317E7N4</accession>
<evidence type="ECO:0000256" key="1">
    <source>
        <dbReference type="SAM" id="Phobius"/>
    </source>
</evidence>
<protein>
    <recommendedName>
        <fullName evidence="2">DUF6468 domain-containing protein</fullName>
    </recommendedName>
</protein>
<dbReference type="InterPro" id="IPR045531">
    <property type="entry name" value="DUF6468"/>
</dbReference>
<reference evidence="3 4" key="1">
    <citation type="submission" date="2018-05" db="EMBL/GenBank/DDBJ databases">
        <title>Zavarzinia sp. HR-AS.</title>
        <authorList>
            <person name="Lee Y."/>
            <person name="Jeon C.O."/>
        </authorList>
    </citation>
    <scope>NUCLEOTIDE SEQUENCE [LARGE SCALE GENOMIC DNA]</scope>
    <source>
        <strain evidence="3 4">HR-AS</strain>
    </source>
</reference>
<dbReference type="AlphaFoldDB" id="A0A317E7N4"/>
<keyword evidence="1" id="KW-0472">Membrane</keyword>
<gene>
    <name evidence="3" type="ORF">DKG74_11075</name>
</gene>
<evidence type="ECO:0000313" key="3">
    <source>
        <dbReference type="EMBL" id="PWR22949.1"/>
    </source>
</evidence>
<organism evidence="3 4">
    <name type="scientific">Zavarzinia aquatilis</name>
    <dbReference type="NCBI Taxonomy" id="2211142"/>
    <lineage>
        <taxon>Bacteria</taxon>
        <taxon>Pseudomonadati</taxon>
        <taxon>Pseudomonadota</taxon>
        <taxon>Alphaproteobacteria</taxon>
        <taxon>Rhodospirillales</taxon>
        <taxon>Zavarziniaceae</taxon>
        <taxon>Zavarzinia</taxon>
    </lineage>
</organism>
<dbReference type="OrthoDB" id="7285081at2"/>
<dbReference type="RefSeq" id="WP_109905677.1">
    <property type="nucleotide sequence ID" value="NZ_QGLE01000005.1"/>
</dbReference>
<evidence type="ECO:0000259" key="2">
    <source>
        <dbReference type="Pfam" id="PF20072"/>
    </source>
</evidence>
<proteinExistence type="predicted"/>
<dbReference type="EMBL" id="QGLE01000005">
    <property type="protein sequence ID" value="PWR22949.1"/>
    <property type="molecule type" value="Genomic_DNA"/>
</dbReference>
<sequence>MSIIGLILDLGLAGLLVATIVLAVRLHRKLEGLKGGHDELRLLVEGLNEATRRAQAGIIELRMAAEATTARLGNQIEAARKSSDELSILVASANNLADRLVRAGSSARPAEAPARAAPGADQGILRALKDVR</sequence>
<comment type="caution">
    <text evidence="3">The sequence shown here is derived from an EMBL/GenBank/DDBJ whole genome shotgun (WGS) entry which is preliminary data.</text>
</comment>
<feature type="transmembrane region" description="Helical" evidence="1">
    <location>
        <begin position="6"/>
        <end position="24"/>
    </location>
</feature>
<name>A0A317E7N4_9PROT</name>